<keyword evidence="3" id="KW-1185">Reference proteome</keyword>
<dbReference type="AlphaFoldDB" id="A0A840BPI4"/>
<reference evidence="2 3" key="1">
    <citation type="submission" date="2020-08" db="EMBL/GenBank/DDBJ databases">
        <title>Genomic Encyclopedia of Type Strains, Phase IV (KMG-IV): sequencing the most valuable type-strain genomes for metagenomic binning, comparative biology and taxonomic classification.</title>
        <authorList>
            <person name="Goeker M."/>
        </authorList>
    </citation>
    <scope>NUCLEOTIDE SEQUENCE [LARGE SCALE GENOMIC DNA]</scope>
    <source>
        <strain evidence="2 3">DSM 106739</strain>
    </source>
</reference>
<evidence type="ECO:0000313" key="2">
    <source>
        <dbReference type="EMBL" id="MBB4013438.1"/>
    </source>
</evidence>
<comment type="caution">
    <text evidence="2">The sequence shown here is derived from an EMBL/GenBank/DDBJ whole genome shotgun (WGS) entry which is preliminary data.</text>
</comment>
<feature type="compositionally biased region" description="Basic and acidic residues" evidence="1">
    <location>
        <begin position="182"/>
        <end position="191"/>
    </location>
</feature>
<name>A0A840BPI4_9RHOO</name>
<feature type="region of interest" description="Disordered" evidence="1">
    <location>
        <begin position="122"/>
        <end position="233"/>
    </location>
</feature>
<dbReference type="Proteomes" id="UP000561045">
    <property type="component" value="Unassembled WGS sequence"/>
</dbReference>
<sequence>MTRPTESADYIDAGALQEVQDAYRALLPAEPGATLDARVRAAVVAELDADSGAAERPTAQVIAFPWWRRARVPLAAAATLVLAVGLGRFWFDDGGYRDAPGIAYEPAPAALPAPASVAEQVAAKQEVDARGKTDVSAEKKSAEPQREAAPPRAQAAFDAPAPQAFPKQATPAAPPPAEEDEVRYRSADRAVAKPAPPATATQATEARRERAAESGVAASVAPPPAPAAAPAAKAIANEAPAARLMQKRALAEDSAASPDAETFDEIRRLMREQRRDDARAVLKRWRDAHPGATLPEDLRAFAAEVERAP</sequence>
<proteinExistence type="predicted"/>
<accession>A0A840BPI4</accession>
<evidence type="ECO:0000256" key="1">
    <source>
        <dbReference type="SAM" id="MobiDB-lite"/>
    </source>
</evidence>
<feature type="compositionally biased region" description="Low complexity" evidence="1">
    <location>
        <begin position="147"/>
        <end position="171"/>
    </location>
</feature>
<gene>
    <name evidence="2" type="ORF">GGR36_002784</name>
</gene>
<evidence type="ECO:0000313" key="3">
    <source>
        <dbReference type="Proteomes" id="UP000561045"/>
    </source>
</evidence>
<organism evidence="2 3">
    <name type="scientific">Niveibacterium umoris</name>
    <dbReference type="NCBI Taxonomy" id="1193620"/>
    <lineage>
        <taxon>Bacteria</taxon>
        <taxon>Pseudomonadati</taxon>
        <taxon>Pseudomonadota</taxon>
        <taxon>Betaproteobacteria</taxon>
        <taxon>Rhodocyclales</taxon>
        <taxon>Rhodocyclaceae</taxon>
        <taxon>Niveibacterium</taxon>
    </lineage>
</organism>
<dbReference type="RefSeq" id="WP_183635310.1">
    <property type="nucleotide sequence ID" value="NZ_BAABLE010000005.1"/>
</dbReference>
<feature type="compositionally biased region" description="Basic and acidic residues" evidence="1">
    <location>
        <begin position="125"/>
        <end position="146"/>
    </location>
</feature>
<protein>
    <submittedName>
        <fullName evidence="2">Uncharacterized protein</fullName>
    </submittedName>
</protein>
<dbReference type="EMBL" id="JACIET010000002">
    <property type="protein sequence ID" value="MBB4013438.1"/>
    <property type="molecule type" value="Genomic_DNA"/>
</dbReference>